<dbReference type="AlphaFoldDB" id="A0A3P6UR99"/>
<organism evidence="1 2">
    <name type="scientific">Gongylonema pulchrum</name>
    <dbReference type="NCBI Taxonomy" id="637853"/>
    <lineage>
        <taxon>Eukaryota</taxon>
        <taxon>Metazoa</taxon>
        <taxon>Ecdysozoa</taxon>
        <taxon>Nematoda</taxon>
        <taxon>Chromadorea</taxon>
        <taxon>Rhabditida</taxon>
        <taxon>Spirurina</taxon>
        <taxon>Spiruromorpha</taxon>
        <taxon>Spiruroidea</taxon>
        <taxon>Gongylonematidae</taxon>
        <taxon>Gongylonema</taxon>
    </lineage>
</organism>
<proteinExistence type="predicted"/>
<evidence type="ECO:0000313" key="2">
    <source>
        <dbReference type="Proteomes" id="UP000271098"/>
    </source>
</evidence>
<dbReference type="Proteomes" id="UP000271098">
    <property type="component" value="Unassembled WGS sequence"/>
</dbReference>
<sequence length="63" mass="7198">MFDHWMQRYVHFLDLQNGFGITEAACAVAFAITRQTFLGIIEQAQNSRKVVEQQLALALSVDR</sequence>
<reference evidence="1 2" key="1">
    <citation type="submission" date="2018-11" db="EMBL/GenBank/DDBJ databases">
        <authorList>
            <consortium name="Pathogen Informatics"/>
        </authorList>
    </citation>
    <scope>NUCLEOTIDE SEQUENCE [LARGE SCALE GENOMIC DNA]</scope>
</reference>
<gene>
    <name evidence="1" type="ORF">GPUH_LOCUS10091</name>
</gene>
<dbReference type="EMBL" id="UYRT01036365">
    <property type="protein sequence ID" value="VDK81828.1"/>
    <property type="molecule type" value="Genomic_DNA"/>
</dbReference>
<name>A0A3P6UR99_9BILA</name>
<keyword evidence="2" id="KW-1185">Reference proteome</keyword>
<accession>A0A3P6UR99</accession>
<protein>
    <submittedName>
        <fullName evidence="1">Uncharacterized protein</fullName>
    </submittedName>
</protein>
<evidence type="ECO:0000313" key="1">
    <source>
        <dbReference type="EMBL" id="VDK81828.1"/>
    </source>
</evidence>